<evidence type="ECO:0000313" key="14">
    <source>
        <dbReference type="EMBL" id="SOE18160.1"/>
    </source>
</evidence>
<dbReference type="Pfam" id="PF14841">
    <property type="entry name" value="FliG_M"/>
    <property type="match status" value="1"/>
</dbReference>
<keyword evidence="7" id="KW-0283">Flagellar rotation</keyword>
<evidence type="ECO:0000256" key="7">
    <source>
        <dbReference type="ARBA" id="ARBA00022779"/>
    </source>
</evidence>
<reference evidence="15" key="1">
    <citation type="submission" date="2017-08" db="EMBL/GenBank/DDBJ databases">
        <authorList>
            <person name="Varghese N."/>
            <person name="Submissions S."/>
        </authorList>
    </citation>
    <scope>NUCLEOTIDE SEQUENCE [LARGE SCALE GENOMIC DNA]</scope>
    <source>
        <strain evidence="15">KCTC 23107</strain>
    </source>
</reference>
<dbReference type="GO" id="GO:0005886">
    <property type="term" value="C:plasma membrane"/>
    <property type="evidence" value="ECO:0007669"/>
    <property type="project" value="UniProtKB-SubCell"/>
</dbReference>
<keyword evidence="9" id="KW-0975">Bacterial flagellum</keyword>
<evidence type="ECO:0000256" key="10">
    <source>
        <dbReference type="ARBA" id="ARBA00025598"/>
    </source>
</evidence>
<evidence type="ECO:0000259" key="13">
    <source>
        <dbReference type="Pfam" id="PF14842"/>
    </source>
</evidence>
<dbReference type="GO" id="GO:0009425">
    <property type="term" value="C:bacterial-type flagellum basal body"/>
    <property type="evidence" value="ECO:0007669"/>
    <property type="project" value="UniProtKB-SubCell"/>
</dbReference>
<evidence type="ECO:0000256" key="3">
    <source>
        <dbReference type="ARBA" id="ARBA00010299"/>
    </source>
</evidence>
<evidence type="ECO:0000259" key="11">
    <source>
        <dbReference type="Pfam" id="PF01706"/>
    </source>
</evidence>
<dbReference type="AlphaFoldDB" id="A0A286IDG5"/>
<dbReference type="OrthoDB" id="9780302at2"/>
<dbReference type="Gene3D" id="1.10.220.30">
    <property type="match status" value="3"/>
</dbReference>
<keyword evidence="5" id="KW-1003">Cell membrane</keyword>
<dbReference type="InterPro" id="IPR028263">
    <property type="entry name" value="FliG_N"/>
</dbReference>
<proteinExistence type="inferred from homology"/>
<evidence type="ECO:0000256" key="6">
    <source>
        <dbReference type="ARBA" id="ARBA00022500"/>
    </source>
</evidence>
<evidence type="ECO:0000256" key="8">
    <source>
        <dbReference type="ARBA" id="ARBA00023136"/>
    </source>
</evidence>
<keyword evidence="14" id="KW-0966">Cell projection</keyword>
<dbReference type="GO" id="GO:0003774">
    <property type="term" value="F:cytoskeletal motor activity"/>
    <property type="evidence" value="ECO:0007669"/>
    <property type="project" value="InterPro"/>
</dbReference>
<dbReference type="Pfam" id="PF14842">
    <property type="entry name" value="FliG_N"/>
    <property type="match status" value="1"/>
</dbReference>
<dbReference type="GO" id="GO:0071973">
    <property type="term" value="P:bacterial-type flagellum-dependent cell motility"/>
    <property type="evidence" value="ECO:0007669"/>
    <property type="project" value="InterPro"/>
</dbReference>
<evidence type="ECO:0000256" key="9">
    <source>
        <dbReference type="ARBA" id="ARBA00023143"/>
    </source>
</evidence>
<name>A0A286IDG5_9HYPH</name>
<keyword evidence="14" id="KW-0969">Cilium</keyword>
<dbReference type="InterPro" id="IPR023087">
    <property type="entry name" value="Flg_Motor_Flig_C"/>
</dbReference>
<evidence type="ECO:0000313" key="15">
    <source>
        <dbReference type="Proteomes" id="UP000219465"/>
    </source>
</evidence>
<feature type="domain" description="Flagellar motor switch protein FliG middle" evidence="12">
    <location>
        <begin position="129"/>
        <end position="201"/>
    </location>
</feature>
<feature type="domain" description="Flagellar motor switch protein FliG C-terminal" evidence="11">
    <location>
        <begin position="230"/>
        <end position="336"/>
    </location>
</feature>
<dbReference type="SUPFAM" id="SSF48029">
    <property type="entry name" value="FliG"/>
    <property type="match status" value="2"/>
</dbReference>
<comment type="function">
    <text evidence="10">FliG is one of three proteins (FliG, FliN, FliM) that forms the rotor-mounted switch complex (C ring), located at the base of the basal body. This complex interacts with the CheY and CheZ chemotaxis proteins, in addition to contacting components of the motor that determine the direction of flagellar rotation.</text>
</comment>
<dbReference type="InterPro" id="IPR000090">
    <property type="entry name" value="Flg_Motor_Flig"/>
</dbReference>
<comment type="similarity">
    <text evidence="3">Belongs to the FliG family.</text>
</comment>
<evidence type="ECO:0000256" key="1">
    <source>
        <dbReference type="ARBA" id="ARBA00004117"/>
    </source>
</evidence>
<keyword evidence="14" id="KW-0282">Flagellum</keyword>
<feature type="domain" description="Flagellar motor switch protein FliG N-terminal" evidence="13">
    <location>
        <begin position="18"/>
        <end position="112"/>
    </location>
</feature>
<dbReference type="Pfam" id="PF01706">
    <property type="entry name" value="FliG_C"/>
    <property type="match status" value="1"/>
</dbReference>
<dbReference type="PANTHER" id="PTHR30534:SF0">
    <property type="entry name" value="FLAGELLAR MOTOR SWITCH PROTEIN FLIG"/>
    <property type="match status" value="1"/>
</dbReference>
<dbReference type="EMBL" id="OCPC01000004">
    <property type="protein sequence ID" value="SOE18160.1"/>
    <property type="molecule type" value="Genomic_DNA"/>
</dbReference>
<organism evidence="14 15">
    <name type="scientific">Hoeflea halophila</name>
    <dbReference type="NCBI Taxonomy" id="714899"/>
    <lineage>
        <taxon>Bacteria</taxon>
        <taxon>Pseudomonadati</taxon>
        <taxon>Pseudomonadota</taxon>
        <taxon>Alphaproteobacteria</taxon>
        <taxon>Hyphomicrobiales</taxon>
        <taxon>Rhizobiaceae</taxon>
        <taxon>Hoeflea</taxon>
    </lineage>
</organism>
<evidence type="ECO:0000256" key="5">
    <source>
        <dbReference type="ARBA" id="ARBA00022475"/>
    </source>
</evidence>
<dbReference type="PANTHER" id="PTHR30534">
    <property type="entry name" value="FLAGELLAR MOTOR SWITCH PROTEIN FLIG"/>
    <property type="match status" value="1"/>
</dbReference>
<dbReference type="RefSeq" id="WP_097108615.1">
    <property type="nucleotide sequence ID" value="NZ_OCPC01000004.1"/>
</dbReference>
<dbReference type="InterPro" id="IPR011002">
    <property type="entry name" value="FliG_a-hlx"/>
</dbReference>
<gene>
    <name evidence="14" type="ORF">SAMN05877838_3078</name>
</gene>
<dbReference type="PRINTS" id="PR00954">
    <property type="entry name" value="FLGMOTORFLIG"/>
</dbReference>
<keyword evidence="6" id="KW-0145">Chemotaxis</keyword>
<protein>
    <recommendedName>
        <fullName evidence="4">Flagellar motor switch protein FliG</fullName>
    </recommendedName>
</protein>
<keyword evidence="15" id="KW-1185">Reference proteome</keyword>
<evidence type="ECO:0000259" key="12">
    <source>
        <dbReference type="Pfam" id="PF14841"/>
    </source>
</evidence>
<evidence type="ECO:0000256" key="2">
    <source>
        <dbReference type="ARBA" id="ARBA00004413"/>
    </source>
</evidence>
<sequence length="346" mass="37966">MTSYDEFTPESTEVGTVLTPSEKAAAVLLAMGKPVAGKLLKFFEHEELQEIIKNAQNLRTIKPQELEDLVNEFEDLFSEGAGLMDNAKAMEGILEEGLTPDEVDGLLGRRTQFATYETSIWDRLQDSDPDRVGKFLESEHPQTAAYIVSMLPTAFAGRTLMKLPEKVRVDIVRRAVDLKNVNPRAADIIEARVRDLVNAIEEEKASTGSVKVAEIMNELSKPDVESLLGALETVSKSAVEKVRPRIFLFDDILMMPQRSRVTLFNDISGDIITTALRGADPTLTEAVLSAIGARQRRMIESDLSAGTAGVSTREIAVARRSIAQEAIRLAGLDQLTLREDAPAEAA</sequence>
<dbReference type="InterPro" id="IPR032779">
    <property type="entry name" value="FliG_M"/>
</dbReference>
<keyword evidence="8" id="KW-0472">Membrane</keyword>
<accession>A0A286IDG5</accession>
<evidence type="ECO:0000256" key="4">
    <source>
        <dbReference type="ARBA" id="ARBA00021870"/>
    </source>
</evidence>
<dbReference type="Proteomes" id="UP000219465">
    <property type="component" value="Unassembled WGS sequence"/>
</dbReference>
<comment type="subcellular location">
    <subcellularLocation>
        <location evidence="1">Bacterial flagellum basal body</location>
    </subcellularLocation>
    <subcellularLocation>
        <location evidence="2">Cell membrane</location>
        <topology evidence="2">Peripheral membrane protein</topology>
        <orientation evidence="2">Cytoplasmic side</orientation>
    </subcellularLocation>
</comment>
<dbReference type="GO" id="GO:0006935">
    <property type="term" value="P:chemotaxis"/>
    <property type="evidence" value="ECO:0007669"/>
    <property type="project" value="UniProtKB-KW"/>
</dbReference>